<dbReference type="SUPFAM" id="SSF46785">
    <property type="entry name" value="Winged helix' DNA-binding domain"/>
    <property type="match status" value="1"/>
</dbReference>
<accession>A0A4Y9JDE8</accession>
<dbReference type="PANTHER" id="PTHR33221">
    <property type="entry name" value="WINGED HELIX-TURN-HELIX TRANSCRIPTIONAL REGULATOR, RRF2 FAMILY"/>
    <property type="match status" value="1"/>
</dbReference>
<dbReference type="EMBL" id="SPPD01000001">
    <property type="protein sequence ID" value="TFU98857.1"/>
    <property type="molecule type" value="Genomic_DNA"/>
</dbReference>
<reference evidence="1 2" key="1">
    <citation type="submission" date="2019-03" db="EMBL/GenBank/DDBJ databases">
        <title>Diversity of the mouse oral microbiome.</title>
        <authorList>
            <person name="Joseph S."/>
            <person name="Aduse-Opoku J."/>
            <person name="Curtis M."/>
            <person name="Wade W."/>
            <person name="Hashim A."/>
        </authorList>
    </citation>
    <scope>NUCLEOTIDE SEQUENCE [LARGE SCALE GENOMIC DNA]</scope>
    <source>
        <strain evidence="1 2">WM131</strain>
    </source>
</reference>
<comment type="caution">
    <text evidence="1">The sequence shown here is derived from an EMBL/GenBank/DDBJ whole genome shotgun (WGS) entry which is preliminary data.</text>
</comment>
<dbReference type="Pfam" id="PF02082">
    <property type="entry name" value="Rrf2"/>
    <property type="match status" value="1"/>
</dbReference>
<name>A0A4Y9JDE8_9STRE</name>
<sequence length="143" mass="15924">MDTKFSVALHILTMISESKEVLSSQALATSVGTNPSYIRKVIVLLKNAGLITSHQGKSGYQLSKSPKEISLLEIYYATQEVDHIHLFQMHQHANQECPVGQHIEGAVAPIFTSVEQQLEEALADQTLEQVIDRLYHAAKQTRI</sequence>
<proteinExistence type="predicted"/>
<protein>
    <submittedName>
        <fullName evidence="1">Rrf2 family transcriptional regulator</fullName>
    </submittedName>
</protein>
<dbReference type="AlphaFoldDB" id="A0A4Y9JDE8"/>
<organism evidence="1 2">
    <name type="scientific">Streptococcus cuniculi</name>
    <dbReference type="NCBI Taxonomy" id="1432788"/>
    <lineage>
        <taxon>Bacteria</taxon>
        <taxon>Bacillati</taxon>
        <taxon>Bacillota</taxon>
        <taxon>Bacilli</taxon>
        <taxon>Lactobacillales</taxon>
        <taxon>Streptococcaceae</taxon>
        <taxon>Streptococcus</taxon>
    </lineage>
</organism>
<dbReference type="GO" id="GO:0005829">
    <property type="term" value="C:cytosol"/>
    <property type="evidence" value="ECO:0007669"/>
    <property type="project" value="TreeGrafter"/>
</dbReference>
<dbReference type="InterPro" id="IPR036390">
    <property type="entry name" value="WH_DNA-bd_sf"/>
</dbReference>
<dbReference type="InterPro" id="IPR036388">
    <property type="entry name" value="WH-like_DNA-bd_sf"/>
</dbReference>
<gene>
    <name evidence="1" type="ORF">E4T82_00675</name>
</gene>
<dbReference type="RefSeq" id="WP_135180990.1">
    <property type="nucleotide sequence ID" value="NZ_JADGKZ010000001.1"/>
</dbReference>
<dbReference type="PANTHER" id="PTHR33221:SF15">
    <property type="entry name" value="HTH-TYPE TRANSCRIPTIONAL REGULATOR YWGB-RELATED"/>
    <property type="match status" value="1"/>
</dbReference>
<evidence type="ECO:0000313" key="2">
    <source>
        <dbReference type="Proteomes" id="UP000297253"/>
    </source>
</evidence>
<evidence type="ECO:0000313" key="1">
    <source>
        <dbReference type="EMBL" id="TFU98857.1"/>
    </source>
</evidence>
<dbReference type="PROSITE" id="PS51197">
    <property type="entry name" value="HTH_RRF2_2"/>
    <property type="match status" value="1"/>
</dbReference>
<dbReference type="OrthoDB" id="213028at2"/>
<dbReference type="Proteomes" id="UP000297253">
    <property type="component" value="Unassembled WGS sequence"/>
</dbReference>
<dbReference type="InterPro" id="IPR000944">
    <property type="entry name" value="Tscrpt_reg_Rrf2"/>
</dbReference>
<dbReference type="STRING" id="1432788.BU202_03735"/>
<dbReference type="Gene3D" id="1.10.10.10">
    <property type="entry name" value="Winged helix-like DNA-binding domain superfamily/Winged helix DNA-binding domain"/>
    <property type="match status" value="1"/>
</dbReference>
<dbReference type="GO" id="GO:0003700">
    <property type="term" value="F:DNA-binding transcription factor activity"/>
    <property type="evidence" value="ECO:0007669"/>
    <property type="project" value="TreeGrafter"/>
</dbReference>